<dbReference type="EMBL" id="CAJVRM010000175">
    <property type="protein sequence ID" value="CAG8976422.1"/>
    <property type="molecule type" value="Genomic_DNA"/>
</dbReference>
<keyword evidence="1" id="KW-0472">Membrane</keyword>
<dbReference type="Pfam" id="PF11374">
    <property type="entry name" value="DUF3176"/>
    <property type="match status" value="1"/>
</dbReference>
<name>A0A9N9LNN1_9HELO</name>
<dbReference type="Proteomes" id="UP000701801">
    <property type="component" value="Unassembled WGS sequence"/>
</dbReference>
<feature type="non-terminal residue" evidence="2">
    <location>
        <position position="500"/>
    </location>
</feature>
<protein>
    <submittedName>
        <fullName evidence="2">Uncharacterized protein</fullName>
    </submittedName>
</protein>
<keyword evidence="1" id="KW-0812">Transmembrane</keyword>
<evidence type="ECO:0000256" key="1">
    <source>
        <dbReference type="SAM" id="Phobius"/>
    </source>
</evidence>
<feature type="transmembrane region" description="Helical" evidence="1">
    <location>
        <begin position="417"/>
        <end position="437"/>
    </location>
</feature>
<dbReference type="AlphaFoldDB" id="A0A9N9LNN1"/>
<accession>A0A9N9LNN1</accession>
<dbReference type="PANTHER" id="PTHR35394">
    <property type="entry name" value="DUF3176 DOMAIN-CONTAINING PROTEIN"/>
    <property type="match status" value="1"/>
</dbReference>
<evidence type="ECO:0000313" key="2">
    <source>
        <dbReference type="EMBL" id="CAG8976422.1"/>
    </source>
</evidence>
<dbReference type="InterPro" id="IPR021514">
    <property type="entry name" value="DUF3176"/>
</dbReference>
<evidence type="ECO:0000313" key="3">
    <source>
        <dbReference type="Proteomes" id="UP000701801"/>
    </source>
</evidence>
<keyword evidence="1" id="KW-1133">Transmembrane helix</keyword>
<comment type="caution">
    <text evidence="2">The sequence shown here is derived from an EMBL/GenBank/DDBJ whole genome shotgun (WGS) entry which is preliminary data.</text>
</comment>
<proteinExistence type="predicted"/>
<gene>
    <name evidence="2" type="ORF">HYALB_00008547</name>
</gene>
<reference evidence="2" key="1">
    <citation type="submission" date="2021-07" db="EMBL/GenBank/DDBJ databases">
        <authorList>
            <person name="Durling M."/>
        </authorList>
    </citation>
    <scope>NUCLEOTIDE SEQUENCE</scope>
</reference>
<dbReference type="OrthoDB" id="5376804at2759"/>
<organism evidence="2 3">
    <name type="scientific">Hymenoscyphus albidus</name>
    <dbReference type="NCBI Taxonomy" id="595503"/>
    <lineage>
        <taxon>Eukaryota</taxon>
        <taxon>Fungi</taxon>
        <taxon>Dikarya</taxon>
        <taxon>Ascomycota</taxon>
        <taxon>Pezizomycotina</taxon>
        <taxon>Leotiomycetes</taxon>
        <taxon>Helotiales</taxon>
        <taxon>Helotiaceae</taxon>
        <taxon>Hymenoscyphus</taxon>
    </lineage>
</organism>
<keyword evidence="3" id="KW-1185">Reference proteome</keyword>
<sequence>LLTLEASKGIPGAESSISAIDEPESPSFGATIWSWKQELSACILAIALLVLLHVYFNLQNGRTWDLPISPNSLVSVLIVIIKASLTVPLCGGTAQLKWLLFSRRDLQFSEIAHLDDASRGEGDEYGLDRFISYMSVVSHWACNPASDSIGTHDFGNTTAIATVPTCATNYTDHTLFKDVNGKAAGALYEVPLATKRAMAVGLIQSQTGKTVQPICSTGNCTFPSYQSLGFCSKCASITDQMAKVLKDPPADPKSWPYSPYEYKLPNNLVLSADPSVPINATAKNSGPVHPVFANILKSVLDFTAIEFHTEGKNASAIECMLFYCVKSYESATYKEVSGKPPVTSEAALPMGYATTKSSINVEEHFLFQSPHDNVEEAFASLAISLTNNIRSEKGICIGSVEGKAYSTITVIAVDRTFLLHITFFVTATFIFLVVVMWTSRHYHIWKSSSLPLLYAAMGHGSPTERDSSVLSGLRLKEMKRDSKSVKVRLDVTDRIRIRRV</sequence>
<dbReference type="PANTHER" id="PTHR35394:SF5">
    <property type="entry name" value="DUF3176 DOMAIN-CONTAINING PROTEIN"/>
    <property type="match status" value="1"/>
</dbReference>